<keyword evidence="10 15" id="KW-0472">Membrane</keyword>
<dbReference type="SUPFAM" id="SSF47473">
    <property type="entry name" value="EF-hand"/>
    <property type="match status" value="1"/>
</dbReference>
<dbReference type="InterPro" id="IPR011992">
    <property type="entry name" value="EF-hand-dom_pair"/>
</dbReference>
<keyword evidence="9 12" id="KW-0496">Mitochondrion</keyword>
<evidence type="ECO:0000313" key="19">
    <source>
        <dbReference type="RefSeq" id="XP_056682703.1"/>
    </source>
</evidence>
<feature type="transmembrane region" description="Helical" evidence="15">
    <location>
        <begin position="260"/>
        <end position="283"/>
    </location>
</feature>
<proteinExistence type="inferred from homology"/>
<keyword evidence="4" id="KW-0813">Transport</keyword>
<dbReference type="InterPro" id="IPR002048">
    <property type="entry name" value="EF_hand_dom"/>
</dbReference>
<evidence type="ECO:0000256" key="1">
    <source>
        <dbReference type="ARBA" id="ARBA00004434"/>
    </source>
</evidence>
<dbReference type="PROSITE" id="PS50222">
    <property type="entry name" value="EF_HAND_2"/>
    <property type="match status" value="2"/>
</dbReference>
<comment type="similarity">
    <text evidence="2">Belongs to the LETM1 family.</text>
</comment>
<dbReference type="InterPro" id="IPR018247">
    <property type="entry name" value="EF_Hand_1_Ca_BS"/>
</dbReference>
<dbReference type="Pfam" id="PF07766">
    <property type="entry name" value="LETM1_RBD"/>
    <property type="match status" value="1"/>
</dbReference>
<evidence type="ECO:0000256" key="10">
    <source>
        <dbReference type="ARBA" id="ARBA00023136"/>
    </source>
</evidence>
<dbReference type="PROSITE" id="PS51758">
    <property type="entry name" value="LETM1_RBD"/>
    <property type="match status" value="1"/>
</dbReference>
<keyword evidence="4" id="KW-0050">Antiport</keyword>
<keyword evidence="7" id="KW-0106">Calcium</keyword>
<feature type="compositionally biased region" description="Basic and acidic residues" evidence="14">
    <location>
        <begin position="125"/>
        <end position="136"/>
    </location>
</feature>
<evidence type="ECO:0000256" key="8">
    <source>
        <dbReference type="ARBA" id="ARBA00022989"/>
    </source>
</evidence>
<reference evidence="19" key="2">
    <citation type="submission" date="2025-08" db="UniProtKB">
        <authorList>
            <consortium name="RefSeq"/>
        </authorList>
    </citation>
    <scope>IDENTIFICATION</scope>
    <source>
        <tissue evidence="19">Leaf</tissue>
    </source>
</reference>
<feature type="domain" description="Letm1 RBD" evidence="17">
    <location>
        <begin position="306"/>
        <end position="513"/>
    </location>
</feature>
<evidence type="ECO:0000259" key="16">
    <source>
        <dbReference type="PROSITE" id="PS50222"/>
    </source>
</evidence>
<evidence type="ECO:0000313" key="18">
    <source>
        <dbReference type="Proteomes" id="UP000813463"/>
    </source>
</evidence>
<evidence type="ECO:0000256" key="13">
    <source>
        <dbReference type="SAM" id="Coils"/>
    </source>
</evidence>
<keyword evidence="18" id="KW-1185">Reference proteome</keyword>
<dbReference type="PROSITE" id="PS00018">
    <property type="entry name" value="EF_HAND_1"/>
    <property type="match status" value="1"/>
</dbReference>
<keyword evidence="5 15" id="KW-0812">Transmembrane</keyword>
<dbReference type="PANTHER" id="PTHR14009:SF1">
    <property type="entry name" value="MITOCHONDRIAL PROTON_CALCIUM EXCHANGER PROTEIN"/>
    <property type="match status" value="1"/>
</dbReference>
<dbReference type="RefSeq" id="XP_056682703.1">
    <property type="nucleotide sequence ID" value="XM_056826725.1"/>
</dbReference>
<dbReference type="Proteomes" id="UP000813463">
    <property type="component" value="Chromosome 4"/>
</dbReference>
<evidence type="ECO:0000256" key="2">
    <source>
        <dbReference type="ARBA" id="ARBA00009584"/>
    </source>
</evidence>
<evidence type="ECO:0000256" key="6">
    <source>
        <dbReference type="ARBA" id="ARBA00022792"/>
    </source>
</evidence>
<accession>A0ABM3QH66</accession>
<comment type="subcellular location">
    <subcellularLocation>
        <location evidence="1">Mitochondrion inner membrane</location>
        <topology evidence="1">Single-pass membrane protein</topology>
    </subcellularLocation>
</comment>
<feature type="coiled-coil region" evidence="13">
    <location>
        <begin position="515"/>
        <end position="558"/>
    </location>
</feature>
<evidence type="ECO:0000256" key="4">
    <source>
        <dbReference type="ARBA" id="ARBA00022449"/>
    </source>
</evidence>
<feature type="domain" description="EF-hand" evidence="16">
    <location>
        <begin position="716"/>
        <end position="751"/>
    </location>
</feature>
<evidence type="ECO:0000256" key="7">
    <source>
        <dbReference type="ARBA" id="ARBA00022837"/>
    </source>
</evidence>
<sequence length="757" mass="85702">MATRAILRRRRALASAWTQPSGSFRCFSSFEHGQSCSAPHSQDSSLAVVLPSLDSDSRNERKSFSLTKDKLQLFSSVGILRNNLSGSSRLVDERLNYRSSLGAAWRSQLLRYSSTATSGQPEFRSGNEKSEEKIATQKEASPEECDQAVEGLSSAKEKAKAKQMQELRKSGKSILRRVWATLLGIGPALRAVASMSRADWAIKLVHWKDEFVSTMKHYWLGTKLLWADVRISSKTLVKLAKGKSLSRRERQQLTRTTADIFRLVPVAVFIVVPFMEFLLPVFLKLFPNMLPSTFQHEMKEQEEMKRKLNARIEYAKFLQDTVKEMAKEVQNSRSGEIKQTAEDLDEFVNKVRRGEDVSNEEILGFAKLFNDELTLDNISRPRLVNMCKYMGIRAYGTDAFLRFMLRDKLRKIKEDDKMIQAEGVESLSEAELRQACRDRGLLGLLSVEEMRQQLRDWLDLSLNHAVPSSLLIISRAFNVSGKIKPEEAVEFAISSLPDEVVDTIGATSLPSEDSVSERRRKLEFLEMQEELIEEEEKKMKAEEEKAKLKESIVSEKDVALEEMVDATTRDAQEYAKAASSDTDDQLCKLSRALAVLASASSVSREREEFLRLVNKEIELYNTMVDNEEKEGIEGKVEAEKAYRAARKVDEEESDDTAQVSSALINKVDAMLHKLEKEIDDVDAKIGDQWRFLDRDHDGKVTPEEVASAAAYLKNKIDKDGIQELITKLSKDRDGKILVEDIVRLASVKVGDEAESER</sequence>
<reference evidence="18" key="1">
    <citation type="journal article" date="2021" name="Nat. Commun.">
        <title>Genomic analyses provide insights into spinach domestication and the genetic basis of agronomic traits.</title>
        <authorList>
            <person name="Cai X."/>
            <person name="Sun X."/>
            <person name="Xu C."/>
            <person name="Sun H."/>
            <person name="Wang X."/>
            <person name="Ge C."/>
            <person name="Zhang Z."/>
            <person name="Wang Q."/>
            <person name="Fei Z."/>
            <person name="Jiao C."/>
            <person name="Wang Q."/>
        </authorList>
    </citation>
    <scope>NUCLEOTIDE SEQUENCE [LARGE SCALE GENOMIC DNA]</scope>
    <source>
        <strain evidence="18">cv. Varoflay</strain>
    </source>
</reference>
<dbReference type="GeneID" id="110783392"/>
<gene>
    <name evidence="19" type="primary">LOC110783392</name>
</gene>
<name>A0ABM3QH66_SPIOL</name>
<dbReference type="PANTHER" id="PTHR14009">
    <property type="entry name" value="LEUCINE ZIPPER-EF-HAND CONTAINING TRANSMEMBRANE PROTEIN"/>
    <property type="match status" value="1"/>
</dbReference>
<evidence type="ECO:0000256" key="14">
    <source>
        <dbReference type="SAM" id="MobiDB-lite"/>
    </source>
</evidence>
<dbReference type="InterPro" id="IPR044202">
    <property type="entry name" value="LETM1/MDM38-like"/>
</dbReference>
<evidence type="ECO:0000256" key="3">
    <source>
        <dbReference type="ARBA" id="ARBA00020557"/>
    </source>
</evidence>
<keyword evidence="8 15" id="KW-1133">Transmembrane helix</keyword>
<evidence type="ECO:0000256" key="9">
    <source>
        <dbReference type="ARBA" id="ARBA00023128"/>
    </source>
</evidence>
<evidence type="ECO:0000256" key="15">
    <source>
        <dbReference type="SAM" id="Phobius"/>
    </source>
</evidence>
<dbReference type="Pfam" id="PF13499">
    <property type="entry name" value="EF-hand_7"/>
    <property type="match status" value="1"/>
</dbReference>
<evidence type="ECO:0000256" key="12">
    <source>
        <dbReference type="PROSITE-ProRule" id="PRU01094"/>
    </source>
</evidence>
<protein>
    <recommendedName>
        <fullName evidence="3">Mitochondrial proton/calcium exchanger protein</fullName>
    </recommendedName>
    <alternativeName>
        <fullName evidence="11">Leucine zipper-EF-hand-containing transmembrane protein 1</fullName>
    </alternativeName>
</protein>
<keyword evidence="6" id="KW-0999">Mitochondrion inner membrane</keyword>
<evidence type="ECO:0000259" key="17">
    <source>
        <dbReference type="PROSITE" id="PS51758"/>
    </source>
</evidence>
<dbReference type="InterPro" id="IPR033122">
    <property type="entry name" value="LETM1-like_RBD"/>
</dbReference>
<feature type="domain" description="EF-hand" evidence="16">
    <location>
        <begin position="680"/>
        <end position="715"/>
    </location>
</feature>
<organism evidence="18 19">
    <name type="scientific">Spinacia oleracea</name>
    <name type="common">Spinach</name>
    <dbReference type="NCBI Taxonomy" id="3562"/>
    <lineage>
        <taxon>Eukaryota</taxon>
        <taxon>Viridiplantae</taxon>
        <taxon>Streptophyta</taxon>
        <taxon>Embryophyta</taxon>
        <taxon>Tracheophyta</taxon>
        <taxon>Spermatophyta</taxon>
        <taxon>Magnoliopsida</taxon>
        <taxon>eudicotyledons</taxon>
        <taxon>Gunneridae</taxon>
        <taxon>Pentapetalae</taxon>
        <taxon>Caryophyllales</taxon>
        <taxon>Chenopodiaceae</taxon>
        <taxon>Chenopodioideae</taxon>
        <taxon>Anserineae</taxon>
        <taxon>Spinacia</taxon>
    </lineage>
</organism>
<evidence type="ECO:0000256" key="11">
    <source>
        <dbReference type="ARBA" id="ARBA00031360"/>
    </source>
</evidence>
<feature type="region of interest" description="Disordered" evidence="14">
    <location>
        <begin position="116"/>
        <end position="145"/>
    </location>
</feature>
<dbReference type="Gene3D" id="1.10.238.10">
    <property type="entry name" value="EF-hand"/>
    <property type="match status" value="1"/>
</dbReference>
<evidence type="ECO:0000256" key="5">
    <source>
        <dbReference type="ARBA" id="ARBA00022692"/>
    </source>
</evidence>
<keyword evidence="13" id="KW-0175">Coiled coil</keyword>